<protein>
    <submittedName>
        <fullName evidence="6">DoxX family protein</fullName>
    </submittedName>
</protein>
<evidence type="ECO:0000313" key="6">
    <source>
        <dbReference type="EMBL" id="MDO7877193.1"/>
    </source>
</evidence>
<keyword evidence="3 5" id="KW-1133">Transmembrane helix</keyword>
<feature type="transmembrane region" description="Helical" evidence="5">
    <location>
        <begin position="74"/>
        <end position="93"/>
    </location>
</feature>
<reference evidence="6" key="1">
    <citation type="submission" date="2023-07" db="EMBL/GenBank/DDBJ databases">
        <authorList>
            <person name="Kim M.K."/>
        </authorList>
    </citation>
    <scope>NUCLEOTIDE SEQUENCE</scope>
    <source>
        <strain evidence="6">ASUV-10-1</strain>
    </source>
</reference>
<evidence type="ECO:0000256" key="1">
    <source>
        <dbReference type="ARBA" id="ARBA00004141"/>
    </source>
</evidence>
<sequence>MSPKTLNILYWSLTILFALLMLMDGGAGLAQEVHGQESMRLLGYPLYIMYIMGAAKVLGAAALLQPWFRTVKEWAYAGFAFNFIGAAASQVLAGAGWGMAVPALVMLAVLLLIYFLWKKHEAARTV</sequence>
<feature type="transmembrane region" description="Helical" evidence="5">
    <location>
        <begin position="46"/>
        <end position="67"/>
    </location>
</feature>
<organism evidence="6 7">
    <name type="scientific">Hymenobacter aranciens</name>
    <dbReference type="NCBI Taxonomy" id="3063996"/>
    <lineage>
        <taxon>Bacteria</taxon>
        <taxon>Pseudomonadati</taxon>
        <taxon>Bacteroidota</taxon>
        <taxon>Cytophagia</taxon>
        <taxon>Cytophagales</taxon>
        <taxon>Hymenobacteraceae</taxon>
        <taxon>Hymenobacter</taxon>
    </lineage>
</organism>
<keyword evidence="2 5" id="KW-0812">Transmembrane</keyword>
<feature type="transmembrane region" description="Helical" evidence="5">
    <location>
        <begin position="99"/>
        <end position="117"/>
    </location>
</feature>
<keyword evidence="4 5" id="KW-0472">Membrane</keyword>
<evidence type="ECO:0000256" key="2">
    <source>
        <dbReference type="ARBA" id="ARBA00022692"/>
    </source>
</evidence>
<dbReference type="Pfam" id="PF13564">
    <property type="entry name" value="DoxX_2"/>
    <property type="match status" value="1"/>
</dbReference>
<keyword evidence="7" id="KW-1185">Reference proteome</keyword>
<dbReference type="InterPro" id="IPR016944">
    <property type="entry name" value="UCP030066"/>
</dbReference>
<evidence type="ECO:0000256" key="3">
    <source>
        <dbReference type="ARBA" id="ARBA00022989"/>
    </source>
</evidence>
<evidence type="ECO:0000256" key="4">
    <source>
        <dbReference type="ARBA" id="ARBA00023136"/>
    </source>
</evidence>
<evidence type="ECO:0000313" key="7">
    <source>
        <dbReference type="Proteomes" id="UP001176429"/>
    </source>
</evidence>
<dbReference type="EMBL" id="JAUQSY010000017">
    <property type="protein sequence ID" value="MDO7877193.1"/>
    <property type="molecule type" value="Genomic_DNA"/>
</dbReference>
<dbReference type="InterPro" id="IPR032808">
    <property type="entry name" value="DoxX"/>
</dbReference>
<proteinExistence type="predicted"/>
<gene>
    <name evidence="6" type="ORF">Q5H93_20775</name>
</gene>
<accession>A0ABT9BHP4</accession>
<dbReference type="RefSeq" id="WP_305008620.1">
    <property type="nucleotide sequence ID" value="NZ_JAUQSY010000017.1"/>
</dbReference>
<comment type="subcellular location">
    <subcellularLocation>
        <location evidence="1">Membrane</location>
        <topology evidence="1">Multi-pass membrane protein</topology>
    </subcellularLocation>
</comment>
<dbReference type="PIRSF" id="PIRSF030066">
    <property type="entry name" value="UCP030066"/>
    <property type="match status" value="1"/>
</dbReference>
<evidence type="ECO:0000256" key="5">
    <source>
        <dbReference type="SAM" id="Phobius"/>
    </source>
</evidence>
<dbReference type="Proteomes" id="UP001176429">
    <property type="component" value="Unassembled WGS sequence"/>
</dbReference>
<comment type="caution">
    <text evidence="6">The sequence shown here is derived from an EMBL/GenBank/DDBJ whole genome shotgun (WGS) entry which is preliminary data.</text>
</comment>
<name>A0ABT9BHP4_9BACT</name>